<feature type="DNA-binding region" description="H-T-H motif" evidence="2">
    <location>
        <begin position="21"/>
        <end position="40"/>
    </location>
</feature>
<feature type="domain" description="HTH tetR-type" evidence="3">
    <location>
        <begin position="1"/>
        <end position="58"/>
    </location>
</feature>
<dbReference type="InterPro" id="IPR036271">
    <property type="entry name" value="Tet_transcr_reg_TetR-rel_C_sf"/>
</dbReference>
<organism evidence="4 5">
    <name type="scientific">Paenibacillus alvei</name>
    <name type="common">Bacillus alvei</name>
    <dbReference type="NCBI Taxonomy" id="44250"/>
    <lineage>
        <taxon>Bacteria</taxon>
        <taxon>Bacillati</taxon>
        <taxon>Bacillota</taxon>
        <taxon>Bacilli</taxon>
        <taxon>Bacillales</taxon>
        <taxon>Paenibacillaceae</taxon>
        <taxon>Paenibacillus</taxon>
    </lineage>
</organism>
<dbReference type="PANTHER" id="PTHR43479:SF11">
    <property type="entry name" value="ACREF_ENVCD OPERON REPRESSOR-RELATED"/>
    <property type="match status" value="1"/>
</dbReference>
<dbReference type="InterPro" id="IPR050624">
    <property type="entry name" value="HTH-type_Tx_Regulator"/>
</dbReference>
<evidence type="ECO:0000259" key="3">
    <source>
        <dbReference type="PROSITE" id="PS50977"/>
    </source>
</evidence>
<dbReference type="PRINTS" id="PR00455">
    <property type="entry name" value="HTHTETR"/>
</dbReference>
<dbReference type="PANTHER" id="PTHR43479">
    <property type="entry name" value="ACREF/ENVCD OPERON REPRESSOR-RELATED"/>
    <property type="match status" value="1"/>
</dbReference>
<name>A0AAP7DIY4_PAEAL</name>
<evidence type="ECO:0000313" key="4">
    <source>
        <dbReference type="EMBL" id="NOJ72218.1"/>
    </source>
</evidence>
<keyword evidence="1 2" id="KW-0238">DNA-binding</keyword>
<dbReference type="SUPFAM" id="SSF46689">
    <property type="entry name" value="Homeodomain-like"/>
    <property type="match status" value="1"/>
</dbReference>
<protein>
    <submittedName>
        <fullName evidence="4">TetR/AcrR family transcriptional regulator</fullName>
    </submittedName>
</protein>
<evidence type="ECO:0000313" key="5">
    <source>
        <dbReference type="Proteomes" id="UP000552038"/>
    </source>
</evidence>
<proteinExistence type="predicted"/>
<dbReference type="RefSeq" id="WP_171417755.1">
    <property type="nucleotide sequence ID" value="NZ_JABFOR010000022.1"/>
</dbReference>
<dbReference type="Pfam" id="PF00440">
    <property type="entry name" value="TetR_N"/>
    <property type="match status" value="1"/>
</dbReference>
<dbReference type="InterPro" id="IPR001647">
    <property type="entry name" value="HTH_TetR"/>
</dbReference>
<accession>A0AAP7DIY4</accession>
<sequence>MQDRIAKAAIEEIKIRGLKFTIRDVAGLLGISTKTLYQYFESKEQIISFLIEQSIQEMKDAEARLIGDDSLSLIQKIEQALMMLPSAIAFIDIRTLDELKKLYPGQWKLVDAYVQEGWDNIRLLMDKGIQEQMIRSFDRELFIDIYIGALYQLMERRTREGSRISIEEALRRTVDMLMYGILNK</sequence>
<reference evidence="4 5" key="1">
    <citation type="submission" date="2020-05" db="EMBL/GenBank/DDBJ databases">
        <title>Whole genome sequencing and identification of novel metabolites from Paenibacillus alvei strain JR949.</title>
        <authorList>
            <person name="Rajendhran J."/>
            <person name="Sree Pranav P."/>
            <person name="Mahalakshmi B."/>
            <person name="Karthikeyan R."/>
        </authorList>
    </citation>
    <scope>NUCLEOTIDE SEQUENCE [LARGE SCALE GENOMIC DNA]</scope>
    <source>
        <strain evidence="4 5">JR949</strain>
    </source>
</reference>
<dbReference type="SUPFAM" id="SSF48498">
    <property type="entry name" value="Tetracyclin repressor-like, C-terminal domain"/>
    <property type="match status" value="1"/>
</dbReference>
<comment type="caution">
    <text evidence="4">The sequence shown here is derived from an EMBL/GenBank/DDBJ whole genome shotgun (WGS) entry which is preliminary data.</text>
</comment>
<evidence type="ECO:0000256" key="1">
    <source>
        <dbReference type="ARBA" id="ARBA00023125"/>
    </source>
</evidence>
<dbReference type="EMBL" id="JABFOR010000022">
    <property type="protein sequence ID" value="NOJ72218.1"/>
    <property type="molecule type" value="Genomic_DNA"/>
</dbReference>
<evidence type="ECO:0000256" key="2">
    <source>
        <dbReference type="PROSITE-ProRule" id="PRU00335"/>
    </source>
</evidence>
<dbReference type="InterPro" id="IPR009057">
    <property type="entry name" value="Homeodomain-like_sf"/>
</dbReference>
<gene>
    <name evidence="4" type="ORF">HMI46_16840</name>
</gene>
<dbReference type="AlphaFoldDB" id="A0AAP7DIY4"/>
<dbReference type="Gene3D" id="1.10.357.10">
    <property type="entry name" value="Tetracycline Repressor, domain 2"/>
    <property type="match status" value="1"/>
</dbReference>
<dbReference type="Proteomes" id="UP000552038">
    <property type="component" value="Unassembled WGS sequence"/>
</dbReference>
<dbReference type="GO" id="GO:0003677">
    <property type="term" value="F:DNA binding"/>
    <property type="evidence" value="ECO:0007669"/>
    <property type="project" value="UniProtKB-UniRule"/>
</dbReference>
<dbReference type="PROSITE" id="PS50977">
    <property type="entry name" value="HTH_TETR_2"/>
    <property type="match status" value="1"/>
</dbReference>